<accession>A0A8J2IML1</accession>
<evidence type="ECO:0000313" key="2">
    <source>
        <dbReference type="Proteomes" id="UP000693738"/>
    </source>
</evidence>
<dbReference type="EMBL" id="CAJSTJ010000119">
    <property type="protein sequence ID" value="CAG7557566.1"/>
    <property type="molecule type" value="Genomic_DNA"/>
</dbReference>
<name>A0A8J2IML1_FUSEQ</name>
<evidence type="ECO:0000313" key="1">
    <source>
        <dbReference type="EMBL" id="CAG7557566.1"/>
    </source>
</evidence>
<gene>
    <name evidence="1" type="ORF">FEQUK3_LOCUS3272</name>
</gene>
<organism evidence="1 2">
    <name type="scientific">Fusarium equiseti</name>
    <name type="common">Fusarium scirpi</name>
    <dbReference type="NCBI Taxonomy" id="61235"/>
    <lineage>
        <taxon>Eukaryota</taxon>
        <taxon>Fungi</taxon>
        <taxon>Dikarya</taxon>
        <taxon>Ascomycota</taxon>
        <taxon>Pezizomycotina</taxon>
        <taxon>Sordariomycetes</taxon>
        <taxon>Hypocreomycetidae</taxon>
        <taxon>Hypocreales</taxon>
        <taxon>Nectriaceae</taxon>
        <taxon>Fusarium</taxon>
        <taxon>Fusarium incarnatum-equiseti species complex</taxon>
    </lineage>
</organism>
<comment type="caution">
    <text evidence="1">The sequence shown here is derived from an EMBL/GenBank/DDBJ whole genome shotgun (WGS) entry which is preliminary data.</text>
</comment>
<reference evidence="1" key="1">
    <citation type="submission" date="2021-05" db="EMBL/GenBank/DDBJ databases">
        <authorList>
            <person name="Khan N."/>
        </authorList>
    </citation>
    <scope>NUCLEOTIDE SEQUENCE</scope>
</reference>
<proteinExistence type="predicted"/>
<dbReference type="AlphaFoldDB" id="A0A8J2IML1"/>
<sequence length="178" mass="19984">MTTNSTRSFADRTVIGVDELNAQAAPRNLKDVADDAVLVVEWAFQFSIENESESERTKQMETEIGMTATSGTEVSNHVSAKARFSGFGFSAEANASTQSKTFTSIETSNKTRVTDKYVIPSHSSIYVYKRKYRFRCNTWVYWAPENAWLEMGGKKVEAQFDNEIVANQELISPAELKN</sequence>
<dbReference type="Proteomes" id="UP000693738">
    <property type="component" value="Unassembled WGS sequence"/>
</dbReference>
<protein>
    <submittedName>
        <fullName evidence="1">Uncharacterized protein</fullName>
    </submittedName>
</protein>